<evidence type="ECO:0000313" key="3">
    <source>
        <dbReference type="Proteomes" id="UP000017559"/>
    </source>
</evidence>
<sequence length="57" mass="6393">MRFSVSALFVVIAATFVAANPLDRRQEPDIPCNLIDPTKPVCPETYRCCRGVRPDEN</sequence>
<dbReference type="KEGG" id="mrr:Moror_10410"/>
<proteinExistence type="predicted"/>
<dbReference type="EMBL" id="AWSO01000308">
    <property type="protein sequence ID" value="ESK91936.1"/>
    <property type="molecule type" value="Genomic_DNA"/>
</dbReference>
<feature type="non-terminal residue" evidence="2">
    <location>
        <position position="57"/>
    </location>
</feature>
<dbReference type="HOGENOM" id="CLU_3002071_0_0_1"/>
<feature type="chain" id="PRO_5004712239" evidence="1">
    <location>
        <begin position="20"/>
        <end position="57"/>
    </location>
</feature>
<protein>
    <submittedName>
        <fullName evidence="2">Uncharacterized protein</fullName>
    </submittedName>
</protein>
<organism evidence="2 3">
    <name type="scientific">Moniliophthora roreri (strain MCA 2997)</name>
    <name type="common">Cocoa frosty pod rot fungus</name>
    <name type="synonym">Crinipellis roreri</name>
    <dbReference type="NCBI Taxonomy" id="1381753"/>
    <lineage>
        <taxon>Eukaryota</taxon>
        <taxon>Fungi</taxon>
        <taxon>Dikarya</taxon>
        <taxon>Basidiomycota</taxon>
        <taxon>Agaricomycotina</taxon>
        <taxon>Agaricomycetes</taxon>
        <taxon>Agaricomycetidae</taxon>
        <taxon>Agaricales</taxon>
        <taxon>Marasmiineae</taxon>
        <taxon>Marasmiaceae</taxon>
        <taxon>Moniliophthora</taxon>
    </lineage>
</organism>
<evidence type="ECO:0000256" key="1">
    <source>
        <dbReference type="SAM" id="SignalP"/>
    </source>
</evidence>
<keyword evidence="3" id="KW-1185">Reference proteome</keyword>
<name>V2XGH3_MONRO</name>
<feature type="signal peptide" evidence="1">
    <location>
        <begin position="1"/>
        <end position="19"/>
    </location>
</feature>
<reference evidence="2 3" key="1">
    <citation type="journal article" date="2014" name="BMC Genomics">
        <title>Genome and secretome analysis of the hemibiotrophic fungal pathogen, Moniliophthora roreri, which causes frosty pod rot disease of cacao: mechanisms of the biotrophic and necrotrophic phases.</title>
        <authorList>
            <person name="Meinhardt L.W."/>
            <person name="Costa G.G.L."/>
            <person name="Thomazella D.P.T."/>
            <person name="Teixeira P.J.P.L."/>
            <person name="Carazzolle M.F."/>
            <person name="Schuster S.C."/>
            <person name="Carlson J.E."/>
            <person name="Guiltinan M.J."/>
            <person name="Mieczkowski P."/>
            <person name="Farmer A."/>
            <person name="Ramaraj T."/>
            <person name="Crozier J."/>
            <person name="Davis R.E."/>
            <person name="Shao J."/>
            <person name="Melnick R.L."/>
            <person name="Pereira G.A.G."/>
            <person name="Bailey B.A."/>
        </authorList>
    </citation>
    <scope>NUCLEOTIDE SEQUENCE [LARGE SCALE GENOMIC DNA]</scope>
    <source>
        <strain evidence="2 3">MCA 2997</strain>
    </source>
</reference>
<evidence type="ECO:0000313" key="2">
    <source>
        <dbReference type="EMBL" id="ESK91936.1"/>
    </source>
</evidence>
<dbReference type="AlphaFoldDB" id="V2XGH3"/>
<dbReference type="Proteomes" id="UP000017559">
    <property type="component" value="Unassembled WGS sequence"/>
</dbReference>
<keyword evidence="1" id="KW-0732">Signal</keyword>
<comment type="caution">
    <text evidence="2">The sequence shown here is derived from an EMBL/GenBank/DDBJ whole genome shotgun (WGS) entry which is preliminary data.</text>
</comment>
<gene>
    <name evidence="2" type="ORF">Moror_10410</name>
</gene>
<accession>V2XGH3</accession>